<dbReference type="Gene3D" id="2.170.130.10">
    <property type="entry name" value="TonB-dependent receptor, plug domain"/>
    <property type="match status" value="1"/>
</dbReference>
<dbReference type="STRING" id="1736674.APS56_15315"/>
<dbReference type="Pfam" id="PF07715">
    <property type="entry name" value="Plug"/>
    <property type="match status" value="1"/>
</dbReference>
<dbReference type="GO" id="GO:0015344">
    <property type="term" value="F:siderophore uptake transmembrane transporter activity"/>
    <property type="evidence" value="ECO:0007669"/>
    <property type="project" value="TreeGrafter"/>
</dbReference>
<dbReference type="RefSeq" id="WP_054730368.1">
    <property type="nucleotide sequence ID" value="NZ_CP012898.1"/>
</dbReference>
<dbReference type="InterPro" id="IPR037066">
    <property type="entry name" value="Plug_dom_sf"/>
</dbReference>
<accession>A0A0P0D669</accession>
<keyword evidence="3 10" id="KW-1134">Transmembrane beta strand</keyword>
<evidence type="ECO:0000256" key="3">
    <source>
        <dbReference type="ARBA" id="ARBA00022452"/>
    </source>
</evidence>
<evidence type="ECO:0000256" key="2">
    <source>
        <dbReference type="ARBA" id="ARBA00022448"/>
    </source>
</evidence>
<keyword evidence="9 10" id="KW-0998">Cell outer membrane</keyword>
<evidence type="ECO:0000256" key="5">
    <source>
        <dbReference type="ARBA" id="ARBA00022729"/>
    </source>
</evidence>
<keyword evidence="15" id="KW-1185">Reference proteome</keyword>
<feature type="domain" description="TonB-dependent receptor plug" evidence="13">
    <location>
        <begin position="46"/>
        <end position="143"/>
    </location>
</feature>
<dbReference type="PANTHER" id="PTHR30069">
    <property type="entry name" value="TONB-DEPENDENT OUTER MEMBRANE RECEPTOR"/>
    <property type="match status" value="1"/>
</dbReference>
<dbReference type="AlphaFoldDB" id="A0A0P0D669"/>
<dbReference type="EMBL" id="CP012898">
    <property type="protein sequence ID" value="ALJ06421.1"/>
    <property type="molecule type" value="Genomic_DNA"/>
</dbReference>
<evidence type="ECO:0000313" key="15">
    <source>
        <dbReference type="Proteomes" id="UP000057981"/>
    </source>
</evidence>
<evidence type="ECO:0000256" key="4">
    <source>
        <dbReference type="ARBA" id="ARBA00022692"/>
    </source>
</evidence>
<dbReference type="InterPro" id="IPR039426">
    <property type="entry name" value="TonB-dep_rcpt-like"/>
</dbReference>
<dbReference type="GO" id="GO:0044718">
    <property type="term" value="P:siderophore transmembrane transport"/>
    <property type="evidence" value="ECO:0007669"/>
    <property type="project" value="TreeGrafter"/>
</dbReference>
<evidence type="ECO:0000256" key="10">
    <source>
        <dbReference type="PROSITE-ProRule" id="PRU01360"/>
    </source>
</evidence>
<dbReference type="Pfam" id="PF00593">
    <property type="entry name" value="TonB_dep_Rec_b-barrel"/>
    <property type="match status" value="1"/>
</dbReference>
<keyword evidence="5" id="KW-0732">Signal</keyword>
<evidence type="ECO:0000259" key="12">
    <source>
        <dbReference type="Pfam" id="PF00593"/>
    </source>
</evidence>
<feature type="domain" description="TonB-dependent receptor-like beta-barrel" evidence="12">
    <location>
        <begin position="162"/>
        <end position="585"/>
    </location>
</feature>
<dbReference type="SUPFAM" id="SSF56935">
    <property type="entry name" value="Porins"/>
    <property type="match status" value="1"/>
</dbReference>
<dbReference type="InterPro" id="IPR036942">
    <property type="entry name" value="Beta-barrel_TonB_sf"/>
</dbReference>
<dbReference type="PANTHER" id="PTHR30069:SF29">
    <property type="entry name" value="HEMOGLOBIN AND HEMOGLOBIN-HAPTOGLOBIN-BINDING PROTEIN 1-RELATED"/>
    <property type="match status" value="1"/>
</dbReference>
<dbReference type="PROSITE" id="PS52016">
    <property type="entry name" value="TONB_DEPENDENT_REC_3"/>
    <property type="match status" value="1"/>
</dbReference>
<evidence type="ECO:0000256" key="1">
    <source>
        <dbReference type="ARBA" id="ARBA00004571"/>
    </source>
</evidence>
<dbReference type="Gene3D" id="2.40.170.20">
    <property type="entry name" value="TonB-dependent receptor, beta-barrel domain"/>
    <property type="match status" value="1"/>
</dbReference>
<evidence type="ECO:0000256" key="9">
    <source>
        <dbReference type="ARBA" id="ARBA00023237"/>
    </source>
</evidence>
<dbReference type="KEGG" id="ahz:APS56_15315"/>
<evidence type="ECO:0000256" key="11">
    <source>
        <dbReference type="RuleBase" id="RU003357"/>
    </source>
</evidence>
<evidence type="ECO:0000256" key="8">
    <source>
        <dbReference type="ARBA" id="ARBA00023170"/>
    </source>
</evidence>
<dbReference type="InterPro" id="IPR012910">
    <property type="entry name" value="Plug_dom"/>
</dbReference>
<dbReference type="Proteomes" id="UP000057981">
    <property type="component" value="Chromosome"/>
</dbReference>
<gene>
    <name evidence="14" type="ORF">APS56_15315</name>
</gene>
<dbReference type="OrthoDB" id="9762903at2"/>
<evidence type="ECO:0000256" key="6">
    <source>
        <dbReference type="ARBA" id="ARBA00023077"/>
    </source>
</evidence>
<reference evidence="14 15" key="1">
    <citation type="submission" date="2015-10" db="EMBL/GenBank/DDBJ databases">
        <authorList>
            <person name="Gilbert D.G."/>
        </authorList>
    </citation>
    <scope>NUCLEOTIDE SEQUENCE [LARGE SCALE GENOMIC DNA]</scope>
    <source>
        <strain evidence="15">HZ-22</strain>
    </source>
</reference>
<dbReference type="GO" id="GO:0009279">
    <property type="term" value="C:cell outer membrane"/>
    <property type="evidence" value="ECO:0007669"/>
    <property type="project" value="UniProtKB-SubCell"/>
</dbReference>
<protein>
    <submittedName>
        <fullName evidence="14">TonB-dependent receptor</fullName>
    </submittedName>
</protein>
<evidence type="ECO:0000313" key="14">
    <source>
        <dbReference type="EMBL" id="ALJ06421.1"/>
    </source>
</evidence>
<keyword evidence="7 10" id="KW-0472">Membrane</keyword>
<keyword evidence="6 11" id="KW-0798">TonB box</keyword>
<keyword evidence="2 10" id="KW-0813">Transport</keyword>
<comment type="subcellular location">
    <subcellularLocation>
        <location evidence="1 10">Cell outer membrane</location>
        <topology evidence="1 10">Multi-pass membrane protein</topology>
    </subcellularLocation>
</comment>
<organism evidence="14 15">
    <name type="scientific">Pseudalgibacter alginicilyticus</name>
    <dbReference type="NCBI Taxonomy" id="1736674"/>
    <lineage>
        <taxon>Bacteria</taxon>
        <taxon>Pseudomonadati</taxon>
        <taxon>Bacteroidota</taxon>
        <taxon>Flavobacteriia</taxon>
        <taxon>Flavobacteriales</taxon>
        <taxon>Flavobacteriaceae</taxon>
        <taxon>Pseudalgibacter</taxon>
    </lineage>
</organism>
<keyword evidence="4 10" id="KW-0812">Transmembrane</keyword>
<comment type="similarity">
    <text evidence="10 11">Belongs to the TonB-dependent receptor family.</text>
</comment>
<evidence type="ECO:0000259" key="13">
    <source>
        <dbReference type="Pfam" id="PF07715"/>
    </source>
</evidence>
<keyword evidence="8 14" id="KW-0675">Receptor</keyword>
<proteinExistence type="inferred from homology"/>
<dbReference type="InterPro" id="IPR000531">
    <property type="entry name" value="Beta-barrel_TonB"/>
</dbReference>
<sequence length="611" mass="69444">MKYTIGILFFYVFSGHVLHAQIDSLTVLGTVHLVKYRIKDSVYTTNVRVLNDSVLKQNQASLTNLLNYNSTVYFKENGLGMVSSPSFRGTTASQTAVLWNGISINSQTTGQTDFNTINTRGFNKIEIKAGGSSVADGSGAIGGSINLVNELVYDSGFNNELFTNYGEFNTYGVDYRTTYSTKKVSLLLGVAKTGSDNDYPYMNTNRININGQYQNTNVSFALGNKLDAKNTLNIHANIYKGRRNFSVPTPNALKTKYFDFNTRSLIEWTSVFGKLKSNLKLATTTEEYRYFANIDSDFYTSGNVESFIAKYRINYPFLKNMLFSTGLDYTQNNGRGSDIDNEKRNLGAVLVSLKHVVSKSVLYEINLRQETNEDYGNPFLYSAGFRTDITDFYQLKLNTSKNFRIPTYNDLYWQGLGNLNLKPEESYQGEISNNFYTKNASLLITGYYNSVKNLLHWVPDNFGIFRPENTNKVEIYGVEALITLNKKIGYHALSFSGTYAYTVSKNEETGHQLIYVPYHKFTTAFGYTYKNFSGYYQYLNNDEVFTTTDNTIEHILDSYMVANLGVEYAIGKQHKYKIGAQVLNLWNESYESVLNRPMPGRNFNFYINLKF</sequence>
<evidence type="ECO:0000256" key="7">
    <source>
        <dbReference type="ARBA" id="ARBA00023136"/>
    </source>
</evidence>
<name>A0A0P0D669_9FLAO</name>